<dbReference type="InterPro" id="IPR014898">
    <property type="entry name" value="Znf_C2H2_LYAR"/>
</dbReference>
<gene>
    <name evidence="10" type="primary">ESF2_1</name>
    <name evidence="10" type="ORF">MPSI1_001374</name>
</gene>
<feature type="region of interest" description="Disordered" evidence="8">
    <location>
        <begin position="56"/>
        <end position="158"/>
    </location>
</feature>
<evidence type="ECO:0000256" key="4">
    <source>
        <dbReference type="ARBA" id="ARBA00022771"/>
    </source>
</evidence>
<dbReference type="PANTHER" id="PTHR13100">
    <property type="entry name" value="CELL GROWTH-REGULATING NUCLEOLAR PROTEIN LYAR"/>
    <property type="match status" value="1"/>
</dbReference>
<evidence type="ECO:0000256" key="3">
    <source>
        <dbReference type="ARBA" id="ARBA00022737"/>
    </source>
</evidence>
<dbReference type="InterPro" id="IPR039999">
    <property type="entry name" value="LYAR"/>
</dbReference>
<dbReference type="GO" id="GO:0003677">
    <property type="term" value="F:DNA binding"/>
    <property type="evidence" value="ECO:0007669"/>
    <property type="project" value="InterPro"/>
</dbReference>
<dbReference type="PANTHER" id="PTHR13100:SF10">
    <property type="entry name" value="CELL GROWTH-REGULATING NUCLEOLAR PROTEIN"/>
    <property type="match status" value="1"/>
</dbReference>
<evidence type="ECO:0000256" key="6">
    <source>
        <dbReference type="ARBA" id="ARBA00023242"/>
    </source>
</evidence>
<dbReference type="Proteomes" id="UP001214628">
    <property type="component" value="Chromosome 1"/>
</dbReference>
<evidence type="ECO:0000313" key="11">
    <source>
        <dbReference type="Proteomes" id="UP001214628"/>
    </source>
</evidence>
<organism evidence="10 11">
    <name type="scientific">Malassezia psittaci</name>
    <dbReference type="NCBI Taxonomy" id="1821823"/>
    <lineage>
        <taxon>Eukaryota</taxon>
        <taxon>Fungi</taxon>
        <taxon>Dikarya</taxon>
        <taxon>Basidiomycota</taxon>
        <taxon>Ustilaginomycotina</taxon>
        <taxon>Malasseziomycetes</taxon>
        <taxon>Malasseziales</taxon>
        <taxon>Malasseziaceae</taxon>
        <taxon>Malassezia</taxon>
    </lineage>
</organism>
<keyword evidence="4 7" id="KW-0863">Zinc-finger</keyword>
<protein>
    <submittedName>
        <fullName evidence="10">RNA-binding ATPase activator esf2</fullName>
    </submittedName>
</protein>
<dbReference type="SUPFAM" id="SSF57667">
    <property type="entry name" value="beta-beta-alpha zinc fingers"/>
    <property type="match status" value="2"/>
</dbReference>
<dbReference type="GO" id="GO:0000122">
    <property type="term" value="P:negative regulation of transcription by RNA polymerase II"/>
    <property type="evidence" value="ECO:0007669"/>
    <property type="project" value="TreeGrafter"/>
</dbReference>
<evidence type="ECO:0000256" key="1">
    <source>
        <dbReference type="ARBA" id="ARBA00004123"/>
    </source>
</evidence>
<dbReference type="InterPro" id="IPR036236">
    <property type="entry name" value="Znf_C2H2_sf"/>
</dbReference>
<evidence type="ECO:0000256" key="5">
    <source>
        <dbReference type="ARBA" id="ARBA00022833"/>
    </source>
</evidence>
<dbReference type="AlphaFoldDB" id="A0AAF0F8E1"/>
<keyword evidence="11" id="KW-1185">Reference proteome</keyword>
<dbReference type="Pfam" id="PF08790">
    <property type="entry name" value="zf-LYAR"/>
    <property type="match status" value="1"/>
</dbReference>
<keyword evidence="3" id="KW-0677">Repeat</keyword>
<sequence>MVSFNCDGCGDVVKKPKLAQHYKRCYSPFTCLDCSVQFASPQDAHTSCITEDEKYQKSVYKGKKTQPQNNPASTSAPNHAVKNDSNSVAKQKPSQQDDQNVRTQDSMSSKRQLEVPKNEPKEEQSSKRPKTATTELNANSIKTVLSKRTKGKDTGVPLSKLFRQLSKTTGADSKDTKSKLLKSLKVSLLPDGTLRLS</sequence>
<feature type="compositionally biased region" description="Polar residues" evidence="8">
    <location>
        <begin position="65"/>
        <end position="110"/>
    </location>
</feature>
<feature type="compositionally biased region" description="Basic and acidic residues" evidence="8">
    <location>
        <begin position="111"/>
        <end position="126"/>
    </location>
</feature>
<keyword evidence="5" id="KW-0862">Zinc</keyword>
<dbReference type="Gene3D" id="3.30.1490.490">
    <property type="match status" value="1"/>
</dbReference>
<evidence type="ECO:0000256" key="2">
    <source>
        <dbReference type="ARBA" id="ARBA00022723"/>
    </source>
</evidence>
<reference evidence="10" key="1">
    <citation type="submission" date="2023-02" db="EMBL/GenBank/DDBJ databases">
        <title>Mating type loci evolution in Malassezia.</title>
        <authorList>
            <person name="Coelho M.A."/>
        </authorList>
    </citation>
    <scope>NUCLEOTIDE SEQUENCE</scope>
    <source>
        <strain evidence="10">CBS 14136</strain>
    </source>
</reference>
<proteinExistence type="predicted"/>
<evidence type="ECO:0000256" key="8">
    <source>
        <dbReference type="SAM" id="MobiDB-lite"/>
    </source>
</evidence>
<keyword evidence="6" id="KW-0539">Nucleus</keyword>
<dbReference type="PROSITE" id="PS51804">
    <property type="entry name" value="ZF_C2HC_LYAR"/>
    <property type="match status" value="1"/>
</dbReference>
<feature type="domain" description="Zinc finger C2H2 LYAR-type" evidence="9">
    <location>
        <begin position="29"/>
        <end position="55"/>
    </location>
</feature>
<dbReference type="EMBL" id="CP118375">
    <property type="protein sequence ID" value="WFD42725.1"/>
    <property type="molecule type" value="Genomic_DNA"/>
</dbReference>
<evidence type="ECO:0000256" key="7">
    <source>
        <dbReference type="PROSITE-ProRule" id="PRU01145"/>
    </source>
</evidence>
<comment type="subcellular location">
    <subcellularLocation>
        <location evidence="1">Nucleus</location>
    </subcellularLocation>
</comment>
<accession>A0AAF0F8E1</accession>
<evidence type="ECO:0000313" key="10">
    <source>
        <dbReference type="EMBL" id="WFD42725.1"/>
    </source>
</evidence>
<evidence type="ECO:0000259" key="9">
    <source>
        <dbReference type="Pfam" id="PF08790"/>
    </source>
</evidence>
<keyword evidence="2" id="KW-0479">Metal-binding</keyword>
<dbReference type="GO" id="GO:0008270">
    <property type="term" value="F:zinc ion binding"/>
    <property type="evidence" value="ECO:0007669"/>
    <property type="project" value="UniProtKB-KW"/>
</dbReference>
<feature type="compositionally biased region" description="Polar residues" evidence="8">
    <location>
        <begin position="131"/>
        <end position="143"/>
    </location>
</feature>
<name>A0AAF0F8E1_9BASI</name>
<dbReference type="GO" id="GO:0005730">
    <property type="term" value="C:nucleolus"/>
    <property type="evidence" value="ECO:0007669"/>
    <property type="project" value="TreeGrafter"/>
</dbReference>
<dbReference type="GO" id="GO:0006364">
    <property type="term" value="P:rRNA processing"/>
    <property type="evidence" value="ECO:0007669"/>
    <property type="project" value="TreeGrafter"/>
</dbReference>